<proteinExistence type="predicted"/>
<sequence length="48" mass="5145">MATVIFALVASAPFSVTDALAVMNGAIFGLWISLWTDSSHHDVNHNCL</sequence>
<dbReference type="EMBL" id="CABM01000059">
    <property type="protein sequence ID" value="CBH98630.1"/>
    <property type="molecule type" value="Genomic_DNA"/>
</dbReference>
<comment type="caution">
    <text evidence="1">The sequence shown here is derived from an EMBL/GenBank/DDBJ whole genome shotgun (WGS) entry which is preliminary data.</text>
</comment>
<accession>E6PUM3</accession>
<evidence type="ECO:0000313" key="1">
    <source>
        <dbReference type="EMBL" id="CBH98630.1"/>
    </source>
</evidence>
<organism evidence="1">
    <name type="scientific">mine drainage metagenome</name>
    <dbReference type="NCBI Taxonomy" id="410659"/>
    <lineage>
        <taxon>unclassified sequences</taxon>
        <taxon>metagenomes</taxon>
        <taxon>ecological metagenomes</taxon>
    </lineage>
</organism>
<name>E6PUM3_9ZZZZ</name>
<gene>
    <name evidence="1" type="ORF">CARN2_4112</name>
</gene>
<dbReference type="AlphaFoldDB" id="E6PUM3"/>
<reference evidence="1" key="1">
    <citation type="submission" date="2009-10" db="EMBL/GenBank/DDBJ databases">
        <title>Diversity of trophic interactions inside an arsenic-rich microbial ecosystem.</title>
        <authorList>
            <person name="Bertin P.N."/>
            <person name="Heinrich-Salmeron A."/>
            <person name="Pelletier E."/>
            <person name="Goulhen-Chollet F."/>
            <person name="Arsene-Ploetze F."/>
            <person name="Gallien S."/>
            <person name="Calteau A."/>
            <person name="Vallenet D."/>
            <person name="Casiot C."/>
            <person name="Chane-Woon-Ming B."/>
            <person name="Giloteaux L."/>
            <person name="Barakat M."/>
            <person name="Bonnefoy V."/>
            <person name="Bruneel O."/>
            <person name="Chandler M."/>
            <person name="Cleiss J."/>
            <person name="Duran R."/>
            <person name="Elbaz-Poulichet F."/>
            <person name="Fonknechten N."/>
            <person name="Lauga B."/>
            <person name="Mornico D."/>
            <person name="Ortet P."/>
            <person name="Schaeffer C."/>
            <person name="Siguier P."/>
            <person name="Alexander Thil Smith A."/>
            <person name="Van Dorsselaer A."/>
            <person name="Weissenbach J."/>
            <person name="Medigue C."/>
            <person name="Le Paslier D."/>
        </authorList>
    </citation>
    <scope>NUCLEOTIDE SEQUENCE</scope>
</reference>
<protein>
    <submittedName>
        <fullName evidence="1">Uncharacterized protein</fullName>
    </submittedName>
</protein>